<dbReference type="SUPFAM" id="SSF53756">
    <property type="entry name" value="UDP-Glycosyltransferase/glycogen phosphorylase"/>
    <property type="match status" value="1"/>
</dbReference>
<comment type="caution">
    <text evidence="1">The sequence shown here is derived from an EMBL/GenBank/DDBJ whole genome shotgun (WGS) entry which is preliminary data.</text>
</comment>
<evidence type="ECO:0008006" key="3">
    <source>
        <dbReference type="Google" id="ProtNLM"/>
    </source>
</evidence>
<evidence type="ECO:0000313" key="1">
    <source>
        <dbReference type="EMBL" id="TWH64373.1"/>
    </source>
</evidence>
<name>A0A562I143_9GAMM</name>
<accession>A0A562I143</accession>
<keyword evidence="2" id="KW-1185">Reference proteome</keyword>
<sequence length="417" mass="46815">MSELNPWAAKAQALDRYRWRLLRERHHLIGSAARFLRDAVLDFGFGLLAWGRMTRKITSTPCDFLLLQAAPKVIAFQRKKMLIEGLIARGYRLRETALAPRPNQLRQRLLSKPPFKVPLRYLGYAAHAQWLVEQHNPSILLNDRNGSLYAPFLRLALNARHHILVQLAHATTMERSSRLSMNDYDYYFLFGQGSLDALKSRPLLFGHSTAVLAGSYMIDQQFDMPAADPNLNTLLILGVGPDKEKEAGYQHTYALLRDWAAAHPQVQVRIKSHPRSAGAFWGAAAARLNNVEVLPKDRSLAEALANSSLVVNILSNAVIEAALAKRPILYVNAGSDPDFLKQESFFGLCINNPEALQHRIEHIQQEYLAAVQSSIAFAEYHLAHGCQGLDKVLEHLEQLFHHQTCTGTELPAKGITQ</sequence>
<proteinExistence type="predicted"/>
<protein>
    <recommendedName>
        <fullName evidence="3">Capsule biosynthesis protein</fullName>
    </recommendedName>
</protein>
<dbReference type="EMBL" id="VLKG01000010">
    <property type="protein sequence ID" value="TWH64373.1"/>
    <property type="molecule type" value="Genomic_DNA"/>
</dbReference>
<dbReference type="Gene3D" id="3.40.50.12580">
    <property type="match status" value="1"/>
</dbReference>
<reference evidence="1 2" key="1">
    <citation type="submission" date="2019-07" db="EMBL/GenBank/DDBJ databases">
        <title>Genomic Encyclopedia of Type Strains, Phase I: the one thousand microbial genomes (KMG-I) project.</title>
        <authorList>
            <person name="Kyrpides N."/>
        </authorList>
    </citation>
    <scope>NUCLEOTIDE SEQUENCE [LARGE SCALE GENOMIC DNA]</scope>
    <source>
        <strain evidence="1 2">DSM 375</strain>
    </source>
</reference>
<dbReference type="AlphaFoldDB" id="A0A562I143"/>
<evidence type="ECO:0000313" key="2">
    <source>
        <dbReference type="Proteomes" id="UP000319627"/>
    </source>
</evidence>
<dbReference type="OrthoDB" id="6998872at2"/>
<dbReference type="Proteomes" id="UP000319627">
    <property type="component" value="Unassembled WGS sequence"/>
</dbReference>
<gene>
    <name evidence="1" type="ORF">LX59_02580</name>
</gene>
<organism evidence="1 2">
    <name type="scientific">Azomonas agilis</name>
    <dbReference type="NCBI Taxonomy" id="116849"/>
    <lineage>
        <taxon>Bacteria</taxon>
        <taxon>Pseudomonadati</taxon>
        <taxon>Pseudomonadota</taxon>
        <taxon>Gammaproteobacteria</taxon>
        <taxon>Pseudomonadales</taxon>
        <taxon>Pseudomonadaceae</taxon>
        <taxon>Azomonas</taxon>
    </lineage>
</organism>
<dbReference type="RefSeq" id="WP_144572409.1">
    <property type="nucleotide sequence ID" value="NZ_VLKG01000010.1"/>
</dbReference>
<dbReference type="InterPro" id="IPR043148">
    <property type="entry name" value="TagF_C"/>
</dbReference>